<evidence type="ECO:0000313" key="3">
    <source>
        <dbReference type="Proteomes" id="UP000185516"/>
    </source>
</evidence>
<feature type="chain" id="PRO_5041925082" description="Lipoprotein" evidence="1">
    <location>
        <begin position="21"/>
        <end position="64"/>
    </location>
</feature>
<evidence type="ECO:0008006" key="4">
    <source>
        <dbReference type="Google" id="ProtNLM"/>
    </source>
</evidence>
<dbReference type="EMBL" id="CP015795">
    <property type="protein sequence ID" value="APT00472.1"/>
    <property type="molecule type" value="Genomic_DNA"/>
</dbReference>
<accession>A0AAC9KX64</accession>
<name>A0AAC9KX64_9SPIR</name>
<feature type="signal peptide" evidence="1">
    <location>
        <begin position="1"/>
        <end position="20"/>
    </location>
</feature>
<evidence type="ECO:0000313" key="2">
    <source>
        <dbReference type="EMBL" id="APT00472.1"/>
    </source>
</evidence>
<keyword evidence="3" id="KW-1185">Reference proteome</keyword>
<proteinExistence type="predicted"/>
<evidence type="ECO:0000256" key="1">
    <source>
        <dbReference type="SAM" id="SignalP"/>
    </source>
</evidence>
<dbReference type="RefSeq" id="WP_075552765.1">
    <property type="nucleotide sequence ID" value="NZ_CP015795.1"/>
</dbReference>
<dbReference type="KEGG" id="bmay:A7X70_06080"/>
<geneLocation type="plasmid" evidence="2 3">
    <name>lp54</name>
</geneLocation>
<keyword evidence="2" id="KW-0614">Plasmid</keyword>
<keyword evidence="1" id="KW-0732">Signal</keyword>
<dbReference type="AlphaFoldDB" id="A0AAC9KX64"/>
<dbReference type="Proteomes" id="UP000185516">
    <property type="component" value="Plasmid lp54"/>
</dbReference>
<organism evidence="2 3">
    <name type="scientific">Borreliella mayonii</name>
    <dbReference type="NCBI Taxonomy" id="1674146"/>
    <lineage>
        <taxon>Bacteria</taxon>
        <taxon>Pseudomonadati</taxon>
        <taxon>Spirochaetota</taxon>
        <taxon>Spirochaetia</taxon>
        <taxon>Spirochaetales</taxon>
        <taxon>Borreliaceae</taxon>
        <taxon>Borreliella</taxon>
    </lineage>
</organism>
<sequence>MRMAGFLFFLMCLLSCSSFNKLGNKSLLSKNKQKVSNYNKEYYQKNREKLKLRARERYRRNRKS</sequence>
<protein>
    <recommendedName>
        <fullName evidence="4">Lipoprotein</fullName>
    </recommendedName>
</protein>
<reference evidence="2 3" key="1">
    <citation type="journal article" date="2016" name="PLoS ONE">
        <title>Whole Genome Sequence and Comparative Genomics of the Novel Lyme Borreliosis Causing Pathogen, Borrelia mayonii.</title>
        <authorList>
            <person name="Kingry L.C."/>
            <person name="Batra D."/>
            <person name="Replogle A."/>
            <person name="Rowe L.A."/>
            <person name="Pritt B.S."/>
            <person name="Petersen J.M."/>
        </authorList>
    </citation>
    <scope>NUCLEOTIDE SEQUENCE [LARGE SCALE GENOMIC DNA]</scope>
    <source>
        <strain evidence="2 3">MN14-1420</strain>
    </source>
</reference>
<gene>
    <name evidence="2" type="ORF">Bmayo_04375</name>
</gene>